<proteinExistence type="predicted"/>
<dbReference type="Proteomes" id="UP000634530">
    <property type="component" value="Chromosome"/>
</dbReference>
<evidence type="ECO:0000313" key="2">
    <source>
        <dbReference type="Proteomes" id="UP000634530"/>
    </source>
</evidence>
<accession>A0A9E6TQ73</accession>
<reference evidence="1 2" key="2">
    <citation type="journal article" date="2021" name="Microorganisms">
        <title>The Ever-Expanding Pseudomonas Genus: Description of 43 New Species and Partition of the Pseudomonas putida Group.</title>
        <authorList>
            <person name="Girard L."/>
            <person name="Lood C."/>
            <person name="Hofte M."/>
            <person name="Vandamme P."/>
            <person name="Rokni-Zadeh H."/>
            <person name="van Noort V."/>
            <person name="Lavigne R."/>
            <person name="De Mot R."/>
        </authorList>
    </citation>
    <scope>NUCLEOTIDE SEQUENCE [LARGE SCALE GENOMIC DNA]</scope>
    <source>
        <strain evidence="1 2">RW8P3</strain>
    </source>
</reference>
<evidence type="ECO:0000313" key="1">
    <source>
        <dbReference type="EMBL" id="QXI26201.1"/>
    </source>
</evidence>
<dbReference type="AlphaFoldDB" id="A0A9E6TQ73"/>
<dbReference type="RefSeq" id="WP_186679005.1">
    <property type="nucleotide sequence ID" value="NZ_CP077093.1"/>
</dbReference>
<name>A0A9E6TQ73_9PSED</name>
<sequence>MGKVEIIRALMLAERFKDLLDLLEEESAYFSGKAPVEEQGQDSRRLRIMAVHHLRFLAEFGSASSGGFKGKRHLIPFPEDFEAWLRTGAPEVALKDLEALLADHPL</sequence>
<dbReference type="KEGG" id="pvw:HU752_019820"/>
<organism evidence="1 2">
    <name type="scientific">Pseudomonas vanderleydeniana</name>
    <dbReference type="NCBI Taxonomy" id="2745495"/>
    <lineage>
        <taxon>Bacteria</taxon>
        <taxon>Pseudomonadati</taxon>
        <taxon>Pseudomonadota</taxon>
        <taxon>Gammaproteobacteria</taxon>
        <taxon>Pseudomonadales</taxon>
        <taxon>Pseudomonadaceae</taxon>
        <taxon>Pseudomonas</taxon>
    </lineage>
</organism>
<gene>
    <name evidence="1" type="ORF">HU752_019820</name>
</gene>
<keyword evidence="2" id="KW-1185">Reference proteome</keyword>
<protein>
    <submittedName>
        <fullName evidence="1">Uncharacterized protein</fullName>
    </submittedName>
</protein>
<dbReference type="EMBL" id="CP077093">
    <property type="protein sequence ID" value="QXI26201.1"/>
    <property type="molecule type" value="Genomic_DNA"/>
</dbReference>
<reference evidence="1 2" key="1">
    <citation type="journal article" date="2020" name="Microorganisms">
        <title>Reliable Identification of Environmental Pseudomonas Isolates Using the rpoD Gene.</title>
        <authorList>
            <consortium name="The Broad Institute Genome Sequencing Platform"/>
            <person name="Girard L."/>
            <person name="Lood C."/>
            <person name="Rokni-Zadeh H."/>
            <person name="van Noort V."/>
            <person name="Lavigne R."/>
            <person name="De Mot R."/>
        </authorList>
    </citation>
    <scope>NUCLEOTIDE SEQUENCE [LARGE SCALE GENOMIC DNA]</scope>
    <source>
        <strain evidence="1 2">RW8P3</strain>
    </source>
</reference>